<comment type="subcellular location">
    <subcellularLocation>
        <location evidence="1">Cell envelope</location>
    </subcellularLocation>
</comment>
<accession>R9T9X6</accession>
<dbReference type="KEGG" id="mer:MMINT_11310"/>
<dbReference type="InParanoid" id="R9T9X6"/>
<dbReference type="InterPro" id="IPR006626">
    <property type="entry name" value="PbH1"/>
</dbReference>
<feature type="transmembrane region" description="Helical" evidence="2">
    <location>
        <begin position="1268"/>
        <end position="1289"/>
    </location>
</feature>
<evidence type="ECO:0000313" key="3">
    <source>
        <dbReference type="EMBL" id="AGN26471.1"/>
    </source>
</evidence>
<dbReference type="RefSeq" id="WP_020448996.1">
    <property type="nucleotide sequence ID" value="NC_021353.1"/>
</dbReference>
<keyword evidence="4" id="KW-1185">Reference proteome</keyword>
<evidence type="ECO:0000256" key="2">
    <source>
        <dbReference type="SAM" id="Phobius"/>
    </source>
</evidence>
<dbReference type="InterPro" id="IPR042229">
    <property type="entry name" value="Listeria/Bacterioides_rpt_sf"/>
</dbReference>
<protein>
    <submittedName>
        <fullName evidence="3">Putative surface layer protein</fullName>
    </submittedName>
</protein>
<organism evidence="3 4">
    <name type="scientific">Methanomassiliicoccus intestinalis (strain Issoire-Mx1)</name>
    <dbReference type="NCBI Taxonomy" id="1295009"/>
    <lineage>
        <taxon>Archaea</taxon>
        <taxon>Methanobacteriati</taxon>
        <taxon>Thermoplasmatota</taxon>
        <taxon>Thermoplasmata</taxon>
        <taxon>Methanomassiliicoccales</taxon>
        <taxon>Methanomassiliicoccaceae</taxon>
        <taxon>Methanomassiliicoccus</taxon>
    </lineage>
</organism>
<dbReference type="HOGENOM" id="CLU_260227_0_0_2"/>
<dbReference type="Pfam" id="PF09479">
    <property type="entry name" value="Flg_new"/>
    <property type="match status" value="1"/>
</dbReference>
<dbReference type="EMBL" id="CP005934">
    <property type="protein sequence ID" value="AGN26471.1"/>
    <property type="molecule type" value="Genomic_DNA"/>
</dbReference>
<dbReference type="Proteomes" id="UP000014070">
    <property type="component" value="Chromosome"/>
</dbReference>
<evidence type="ECO:0000256" key="1">
    <source>
        <dbReference type="ARBA" id="ARBA00004196"/>
    </source>
</evidence>
<dbReference type="GeneID" id="41323528"/>
<reference evidence="3 4" key="1">
    <citation type="journal article" date="2013" name="Genome Announc.">
        <title>Genome sequence of 'Candidatus Methanomassiliicoccus intestinalis' Issoire-Mx1, a third thermoplasmatales-related methanogenic archaeon from human feces.</title>
        <authorList>
            <person name="Borrel G."/>
            <person name="Harris H.M."/>
            <person name="Parisot N."/>
            <person name="Gaci N."/>
            <person name="Tottey W."/>
            <person name="Mihajlovski A."/>
            <person name="Deane J."/>
            <person name="Gribaldo S."/>
            <person name="Bardot O."/>
            <person name="Peyretaillade E."/>
            <person name="Peyret P."/>
            <person name="O'Toole P.W."/>
            <person name="Brugere J.F."/>
        </authorList>
    </citation>
    <scope>NUCLEOTIDE SEQUENCE [LARGE SCALE GENOMIC DNA]</scope>
    <source>
        <strain evidence="3 4">Issoire-Mx1</strain>
    </source>
</reference>
<evidence type="ECO:0000313" key="4">
    <source>
        <dbReference type="Proteomes" id="UP000014070"/>
    </source>
</evidence>
<keyword evidence="2" id="KW-1133">Transmembrane helix</keyword>
<dbReference type="InterPro" id="IPR012332">
    <property type="entry name" value="Autotransporter_pectin_lyase_C"/>
</dbReference>
<dbReference type="OrthoDB" id="54197at2157"/>
<dbReference type="Gene3D" id="2.60.40.4270">
    <property type="entry name" value="Listeria-Bacteroides repeat domain"/>
    <property type="match status" value="1"/>
</dbReference>
<proteinExistence type="predicted"/>
<keyword evidence="2" id="KW-0812">Transmembrane</keyword>
<keyword evidence="2" id="KW-0472">Membrane</keyword>
<dbReference type="InterPro" id="IPR011050">
    <property type="entry name" value="Pectin_lyase_fold/virulence"/>
</dbReference>
<dbReference type="SUPFAM" id="SSF51126">
    <property type="entry name" value="Pectin lyase-like"/>
    <property type="match status" value="1"/>
</dbReference>
<name>R9T9X6_METII</name>
<dbReference type="SMART" id="SM00710">
    <property type="entry name" value="PbH1"/>
    <property type="match status" value="4"/>
</dbReference>
<sequence length="1292" mass="136993">MSDDSTEATVSNLNDLESAISNGSNIKLAKDITISGLTGPLTLKDKTTLDLNGHTLTIQSIDNISNSNRLVIEDDATVIIENGTIVYSGELRSKSPVKLGDSTKVYNNGTNDVTDVSKLTLNNVIIKSTGYGVSVFSNANLNVTNSIITAEVSAIATNGTSAGSPGNSCGSTVSITDSQCTSIDSAAIFFPGGAKLDVNGGTFTGKTGFDIRSGTVTIDDATINVLGSPSEKKLTDDNKAGGNGPTSWGMGIAVFNMNSYGQDASGTPADISVTVNSTTTINNEVYKLYIGGYDLNKTYDTNGKFIAKNDETKYTPVHKCTVTLDGIEKCNISSTNESNVVLIDGTRSADTSVQISMDYRNMIFANGTPITISGVTGGNNSKITYGSDNEVVFVDNFDLSTFTVFGGSNNAGETVTSSEITMNGGKAYGIVGGGYGNATVGTSTITIDGGKATYVAGGGWSTDSSTTAVSLEALKNKTTTTNVTINGGDILYAVGGGRLGYTHVETANLTINGGNFDEIVAGGINGYTGTAKLTIDASSGKSIVTGLISSGNRGQVSNVTVNIQSLGTEGNVDLVSIGALSGLTATDGGPNAIFDKINFTIAEDVKADNIYLGGATWSNGTSNPWAVGRVDSLSATDITINAGGHKITAADIPIGVKGSYGDYASQSKGIAYTIDSDKTWTLNSGTLEVKGEASLTINGAFTNNGTICYDSLNVDQNGLIIKNIQGSGELQVKDTTFTTKGLYIKGTNNVTITGCKFNSITNDLDLSGAYMHHPSAIHVDSAEGTVTISKNILTDIYPQNESANTKKFMGISVTSNNESAGSVDISENEITNVLHNAIYTNGKFSSILIKGNTIDNWAAQPTADKGRAIRIDTLSASASNIIISENTFVKTYTNPTFGDTGSYDDGNILKITGSSADFKDNVLRLTGITDYSDDKLFKFDDKNTRFLVTFNANGGYFLDNSNNENLYSLFVASKDGATTISQPDSKLINRSGSYTFAEWYDSNDVKWDFDTPIDEDKTLYAKWTYTGGSGGYPVNPPVTPDTPEEPIIPDSSGNAEIKVDDKKADELVHETVASGSNTLSIVDKDNVEGTVTSVSISVSDLETISKKIENNNNIDSISIATSEGEVIIEKEVLAEILENNSEADTLIIEVNNAENKLTEEQKKVVGDNPVYDINLRLGDKYVTSFNGKSITVSIPYELKEGEDQNNLIVYYLKDDGSIEKMNCSYKDNQVSFETNHLSKFIIVYEAQEPIVPDNPDDKNDDNNSDNTVYYIIAAVIIILIIIALAYYFMKKK</sequence>
<gene>
    <name evidence="3" type="ORF">MMINT_11310</name>
</gene>
<dbReference type="Gene3D" id="2.160.20.20">
    <property type="match status" value="1"/>
</dbReference>
<dbReference type="InterPro" id="IPR013378">
    <property type="entry name" value="InlB-like_B-rpt"/>
</dbReference>